<evidence type="ECO:0000256" key="4">
    <source>
        <dbReference type="ARBA" id="ARBA00024200"/>
    </source>
</evidence>
<dbReference type="GO" id="GO:1990133">
    <property type="term" value="C:molybdopterin adenylyltransferase complex"/>
    <property type="evidence" value="ECO:0007669"/>
    <property type="project" value="TreeGrafter"/>
</dbReference>
<evidence type="ECO:0000256" key="8">
    <source>
        <dbReference type="ARBA" id="ARBA00075076"/>
    </source>
</evidence>
<dbReference type="AlphaFoldDB" id="A0A1I2N8J1"/>
<evidence type="ECO:0000256" key="9">
    <source>
        <dbReference type="ARBA" id="ARBA00076711"/>
    </source>
</evidence>
<dbReference type="NCBIfam" id="TIGR01682">
    <property type="entry name" value="moaD"/>
    <property type="match status" value="1"/>
</dbReference>
<evidence type="ECO:0000256" key="12">
    <source>
        <dbReference type="ARBA" id="ARBA00078992"/>
    </source>
</evidence>
<evidence type="ECO:0000256" key="2">
    <source>
        <dbReference type="ARBA" id="ARBA00022741"/>
    </source>
</evidence>
<dbReference type="FunFam" id="3.10.20.30:FF:000010">
    <property type="entry name" value="Molybdopterin synthase sulfur carrier subunit"/>
    <property type="match status" value="1"/>
</dbReference>
<protein>
    <recommendedName>
        <fullName evidence="5">Molybdopterin synthase sulfur carrier subunit</fullName>
    </recommendedName>
    <alternativeName>
        <fullName evidence="11">MPT synthase subunit 1</fullName>
    </alternativeName>
    <alternativeName>
        <fullName evidence="8">Molybdenum cofactor biosynthesis protein D</fullName>
    </alternativeName>
    <alternativeName>
        <fullName evidence="10">Molybdopterin-converting factor small subunit</fullName>
    </alternativeName>
    <alternativeName>
        <fullName evidence="9">Molybdopterin-converting factor subunit 1</fullName>
    </alternativeName>
    <alternativeName>
        <fullName evidence="12">Sulfur carrier protein MoaD</fullName>
    </alternativeName>
</protein>
<dbReference type="Gene3D" id="3.10.20.30">
    <property type="match status" value="1"/>
</dbReference>
<dbReference type="InterPro" id="IPR003749">
    <property type="entry name" value="ThiS/MoaD-like"/>
</dbReference>
<dbReference type="EMBL" id="FOOG01000018">
    <property type="protein sequence ID" value="SFG00184.1"/>
    <property type="molecule type" value="Genomic_DNA"/>
</dbReference>
<dbReference type="PANTHER" id="PTHR33359">
    <property type="entry name" value="MOLYBDOPTERIN SYNTHASE SULFUR CARRIER SUBUNIT"/>
    <property type="match status" value="1"/>
</dbReference>
<dbReference type="GO" id="GO:0006777">
    <property type="term" value="P:Mo-molybdopterin cofactor biosynthetic process"/>
    <property type="evidence" value="ECO:0007669"/>
    <property type="project" value="UniProtKB-KW"/>
</dbReference>
<dbReference type="GO" id="GO:0000166">
    <property type="term" value="F:nucleotide binding"/>
    <property type="evidence" value="ECO:0007669"/>
    <property type="project" value="UniProtKB-KW"/>
</dbReference>
<keyword evidence="2" id="KW-0547">Nucleotide-binding</keyword>
<dbReference type="Pfam" id="PF02597">
    <property type="entry name" value="ThiS"/>
    <property type="match status" value="1"/>
</dbReference>
<dbReference type="CDD" id="cd00754">
    <property type="entry name" value="Ubl_MoaD"/>
    <property type="match status" value="1"/>
</dbReference>
<organism evidence="13 14">
    <name type="scientific">Halobacillus alkaliphilus</name>
    <dbReference type="NCBI Taxonomy" id="396056"/>
    <lineage>
        <taxon>Bacteria</taxon>
        <taxon>Bacillati</taxon>
        <taxon>Bacillota</taxon>
        <taxon>Bacilli</taxon>
        <taxon>Bacillales</taxon>
        <taxon>Bacillaceae</taxon>
        <taxon>Halobacillus</taxon>
    </lineage>
</organism>
<keyword evidence="14" id="KW-1185">Reference proteome</keyword>
<evidence type="ECO:0000256" key="11">
    <source>
        <dbReference type="ARBA" id="ARBA00078020"/>
    </source>
</evidence>
<dbReference type="UniPathway" id="UPA00344"/>
<proteinExistence type="inferred from homology"/>
<evidence type="ECO:0000256" key="1">
    <source>
        <dbReference type="ARBA" id="ARBA00005046"/>
    </source>
</evidence>
<dbReference type="RefSeq" id="WP_089752084.1">
    <property type="nucleotide sequence ID" value="NZ_FOOG01000018.1"/>
</dbReference>
<sequence>MNQILFFAGLREQAGEESIELDVNGRSIGELKQTLSSRYAIDKVKESMAAVNEEFVQDEEIIKEGDTIAFIPPVSGG</sequence>
<evidence type="ECO:0000313" key="13">
    <source>
        <dbReference type="EMBL" id="SFG00184.1"/>
    </source>
</evidence>
<evidence type="ECO:0000256" key="10">
    <source>
        <dbReference type="ARBA" id="ARBA00077809"/>
    </source>
</evidence>
<comment type="pathway">
    <text evidence="1">Cofactor biosynthesis; molybdopterin biosynthesis.</text>
</comment>
<dbReference type="InterPro" id="IPR012675">
    <property type="entry name" value="Beta-grasp_dom_sf"/>
</dbReference>
<keyword evidence="3" id="KW-0501">Molybdenum cofactor biosynthesis</keyword>
<comment type="similarity">
    <text evidence="4">Belongs to the MoaD family.</text>
</comment>
<accession>A0A1I2N8J1</accession>
<gene>
    <name evidence="13" type="ORF">SAMN05216353_1187</name>
</gene>
<evidence type="ECO:0000256" key="3">
    <source>
        <dbReference type="ARBA" id="ARBA00023150"/>
    </source>
</evidence>
<dbReference type="InterPro" id="IPR016155">
    <property type="entry name" value="Mopterin_synth/thiamin_S_b"/>
</dbReference>
<comment type="function">
    <text evidence="6">Involved in sulfur transfer in the conversion of molybdopterin precursor Z to molybdopterin.</text>
</comment>
<dbReference type="OrthoDB" id="9801945at2"/>
<evidence type="ECO:0000256" key="5">
    <source>
        <dbReference type="ARBA" id="ARBA00024247"/>
    </source>
</evidence>
<dbReference type="SUPFAM" id="SSF54285">
    <property type="entry name" value="MoaD/ThiS"/>
    <property type="match status" value="1"/>
</dbReference>
<dbReference type="InterPro" id="IPR044672">
    <property type="entry name" value="MOCS2A"/>
</dbReference>
<evidence type="ECO:0000313" key="14">
    <source>
        <dbReference type="Proteomes" id="UP000198897"/>
    </source>
</evidence>
<comment type="subunit">
    <text evidence="7">Heterotetramer of 2 MoaD subunits and 2 MoaE subunits. Forms a stable heterotetrameric complex of 2 MoaD and 2 MoeB during adenylation of MoaD by MoeB. During catalysis MoaD shuttles between the two heterotetrameric complexes.</text>
</comment>
<name>A0A1I2N8J1_9BACI</name>
<evidence type="ECO:0000256" key="7">
    <source>
        <dbReference type="ARBA" id="ARBA00063099"/>
    </source>
</evidence>
<reference evidence="14" key="1">
    <citation type="submission" date="2016-10" db="EMBL/GenBank/DDBJ databases">
        <authorList>
            <person name="Varghese N."/>
            <person name="Submissions S."/>
        </authorList>
    </citation>
    <scope>NUCLEOTIDE SEQUENCE [LARGE SCALE GENOMIC DNA]</scope>
    <source>
        <strain evidence="14">FP5</strain>
    </source>
</reference>
<dbReference type="PANTHER" id="PTHR33359:SF1">
    <property type="entry name" value="MOLYBDOPTERIN SYNTHASE SULFUR CARRIER SUBUNIT"/>
    <property type="match status" value="1"/>
</dbReference>
<dbReference type="Proteomes" id="UP000198897">
    <property type="component" value="Unassembled WGS sequence"/>
</dbReference>
<evidence type="ECO:0000256" key="6">
    <source>
        <dbReference type="ARBA" id="ARBA00054425"/>
    </source>
</evidence>